<proteinExistence type="predicted"/>
<evidence type="ECO:0000313" key="2">
    <source>
        <dbReference type="Proteomes" id="UP000281474"/>
    </source>
</evidence>
<evidence type="ECO:0000313" key="1">
    <source>
        <dbReference type="EMBL" id="RLV60904.1"/>
    </source>
</evidence>
<organism evidence="1 2">
    <name type="scientific">Parashewanella curva</name>
    <dbReference type="NCBI Taxonomy" id="2338552"/>
    <lineage>
        <taxon>Bacteria</taxon>
        <taxon>Pseudomonadati</taxon>
        <taxon>Pseudomonadota</taxon>
        <taxon>Gammaproteobacteria</taxon>
        <taxon>Alteromonadales</taxon>
        <taxon>Shewanellaceae</taxon>
        <taxon>Parashewanella</taxon>
    </lineage>
</organism>
<dbReference type="RefSeq" id="WP_121837808.1">
    <property type="nucleotide sequence ID" value="NZ_ML014759.1"/>
</dbReference>
<sequence length="67" mass="7771">MSISTTSPSRQQLAEMSYYGYEQEMDGHVLDLSDKRFTVRDCPTDKDMQQQDDYFTEMAEGALFHPP</sequence>
<gene>
    <name evidence="1" type="ORF">D5018_04490</name>
</gene>
<comment type="caution">
    <text evidence="1">The sequence shown here is derived from an EMBL/GenBank/DDBJ whole genome shotgun (WGS) entry which is preliminary data.</text>
</comment>
<keyword evidence="2" id="KW-1185">Reference proteome</keyword>
<accession>A0A3L8PZU6</accession>
<protein>
    <submittedName>
        <fullName evidence="1">Uncharacterized protein</fullName>
    </submittedName>
</protein>
<name>A0A3L8PZU6_9GAMM</name>
<dbReference type="AlphaFoldDB" id="A0A3L8PZU6"/>
<reference evidence="1 2" key="1">
    <citation type="submission" date="2018-09" db="EMBL/GenBank/DDBJ databases">
        <title>Phylogeny of the Shewanellaceae, and recommendation for two new genera, Pseudoshewanella and Parashewanella.</title>
        <authorList>
            <person name="Wang G."/>
        </authorList>
    </citation>
    <scope>NUCLEOTIDE SEQUENCE [LARGE SCALE GENOMIC DNA]</scope>
    <source>
        <strain evidence="1 2">C51</strain>
    </source>
</reference>
<dbReference type="Proteomes" id="UP000281474">
    <property type="component" value="Unassembled WGS sequence"/>
</dbReference>
<dbReference type="EMBL" id="QZEI01000010">
    <property type="protein sequence ID" value="RLV60904.1"/>
    <property type="molecule type" value="Genomic_DNA"/>
</dbReference>